<feature type="chain" id="PRO_5041906993" description="CFEM domain-containing protein" evidence="6">
    <location>
        <begin position="23"/>
        <end position="168"/>
    </location>
</feature>
<comment type="caution">
    <text evidence="8">The sequence shown here is derived from an EMBL/GenBank/DDBJ whole genome shotgun (WGS) entry which is preliminary data.</text>
</comment>
<evidence type="ECO:0000256" key="5">
    <source>
        <dbReference type="SAM" id="MobiDB-lite"/>
    </source>
</evidence>
<proteinExistence type="predicted"/>
<keyword evidence="9" id="KW-1185">Reference proteome</keyword>
<keyword evidence="4" id="KW-1015">Disulfide bond</keyword>
<organism evidence="8 9">
    <name type="scientific">Mycena alexandri</name>
    <dbReference type="NCBI Taxonomy" id="1745969"/>
    <lineage>
        <taxon>Eukaryota</taxon>
        <taxon>Fungi</taxon>
        <taxon>Dikarya</taxon>
        <taxon>Basidiomycota</taxon>
        <taxon>Agaricomycotina</taxon>
        <taxon>Agaricomycetes</taxon>
        <taxon>Agaricomycetidae</taxon>
        <taxon>Agaricales</taxon>
        <taxon>Marasmiineae</taxon>
        <taxon>Mycenaceae</taxon>
        <taxon>Mycena</taxon>
    </lineage>
</organism>
<dbReference type="InterPro" id="IPR008427">
    <property type="entry name" value="Extracellular_membr_CFEM_dom"/>
</dbReference>
<accession>A0AAD6S0F4</accession>
<feature type="signal peptide" evidence="6">
    <location>
        <begin position="1"/>
        <end position="22"/>
    </location>
</feature>
<dbReference type="EMBL" id="JARJCM010000484">
    <property type="protein sequence ID" value="KAJ7016587.1"/>
    <property type="molecule type" value="Genomic_DNA"/>
</dbReference>
<evidence type="ECO:0000313" key="8">
    <source>
        <dbReference type="EMBL" id="KAJ7016587.1"/>
    </source>
</evidence>
<sequence>MLLALLPLLALCFVSQINTVQAQSSIPGLTDGQQQCLANCIFIGLPAATNCDPNAVNPDVACFCRSTAYTSNVTACASTTCSICTTGGCNITANPLVDQCTGTGSGSSASGSPLSTSGSASIPSASSKSSSAPALSGSAPPNSARQMPSLLKDVTLLTVALTALAFVV</sequence>
<comment type="subcellular location">
    <subcellularLocation>
        <location evidence="1">Secreted</location>
    </subcellularLocation>
</comment>
<dbReference type="AlphaFoldDB" id="A0AAD6S0F4"/>
<dbReference type="GO" id="GO:0005576">
    <property type="term" value="C:extracellular region"/>
    <property type="evidence" value="ECO:0007669"/>
    <property type="project" value="UniProtKB-SubCell"/>
</dbReference>
<keyword evidence="2" id="KW-0964">Secreted</keyword>
<dbReference type="PROSITE" id="PS52012">
    <property type="entry name" value="CFEM"/>
    <property type="match status" value="1"/>
</dbReference>
<dbReference type="Proteomes" id="UP001218188">
    <property type="component" value="Unassembled WGS sequence"/>
</dbReference>
<evidence type="ECO:0000256" key="3">
    <source>
        <dbReference type="ARBA" id="ARBA00022729"/>
    </source>
</evidence>
<feature type="region of interest" description="Disordered" evidence="5">
    <location>
        <begin position="106"/>
        <end position="144"/>
    </location>
</feature>
<evidence type="ECO:0000256" key="4">
    <source>
        <dbReference type="ARBA" id="ARBA00023157"/>
    </source>
</evidence>
<reference evidence="8" key="1">
    <citation type="submission" date="2023-03" db="EMBL/GenBank/DDBJ databases">
        <title>Massive genome expansion in bonnet fungi (Mycena s.s.) driven by repeated elements and novel gene families across ecological guilds.</title>
        <authorList>
            <consortium name="Lawrence Berkeley National Laboratory"/>
            <person name="Harder C.B."/>
            <person name="Miyauchi S."/>
            <person name="Viragh M."/>
            <person name="Kuo A."/>
            <person name="Thoen E."/>
            <person name="Andreopoulos B."/>
            <person name="Lu D."/>
            <person name="Skrede I."/>
            <person name="Drula E."/>
            <person name="Henrissat B."/>
            <person name="Morin E."/>
            <person name="Kohler A."/>
            <person name="Barry K."/>
            <person name="LaButti K."/>
            <person name="Morin E."/>
            <person name="Salamov A."/>
            <person name="Lipzen A."/>
            <person name="Mereny Z."/>
            <person name="Hegedus B."/>
            <person name="Baldrian P."/>
            <person name="Stursova M."/>
            <person name="Weitz H."/>
            <person name="Taylor A."/>
            <person name="Grigoriev I.V."/>
            <person name="Nagy L.G."/>
            <person name="Martin F."/>
            <person name="Kauserud H."/>
        </authorList>
    </citation>
    <scope>NUCLEOTIDE SEQUENCE</scope>
    <source>
        <strain evidence="8">CBHHK200</strain>
    </source>
</reference>
<feature type="domain" description="CFEM" evidence="7">
    <location>
        <begin position="6"/>
        <end position="127"/>
    </location>
</feature>
<evidence type="ECO:0000259" key="7">
    <source>
        <dbReference type="PROSITE" id="PS52012"/>
    </source>
</evidence>
<evidence type="ECO:0000313" key="9">
    <source>
        <dbReference type="Proteomes" id="UP001218188"/>
    </source>
</evidence>
<protein>
    <recommendedName>
        <fullName evidence="7">CFEM domain-containing protein</fullName>
    </recommendedName>
</protein>
<evidence type="ECO:0000256" key="2">
    <source>
        <dbReference type="ARBA" id="ARBA00022525"/>
    </source>
</evidence>
<evidence type="ECO:0000256" key="1">
    <source>
        <dbReference type="ARBA" id="ARBA00004613"/>
    </source>
</evidence>
<keyword evidence="3 6" id="KW-0732">Signal</keyword>
<name>A0AAD6S0F4_9AGAR</name>
<evidence type="ECO:0000256" key="6">
    <source>
        <dbReference type="SAM" id="SignalP"/>
    </source>
</evidence>
<gene>
    <name evidence="8" type="ORF">C8F04DRAFT_1201868</name>
</gene>